<organism evidence="2 3">
    <name type="scientific">Pyricularia oryzae</name>
    <name type="common">Rice blast fungus</name>
    <name type="synonym">Magnaporthe oryzae</name>
    <dbReference type="NCBI Taxonomy" id="318829"/>
    <lineage>
        <taxon>Eukaryota</taxon>
        <taxon>Fungi</taxon>
        <taxon>Dikarya</taxon>
        <taxon>Ascomycota</taxon>
        <taxon>Pezizomycotina</taxon>
        <taxon>Sordariomycetes</taxon>
        <taxon>Sordariomycetidae</taxon>
        <taxon>Magnaporthales</taxon>
        <taxon>Pyriculariaceae</taxon>
        <taxon>Pyricularia</taxon>
    </lineage>
</organism>
<dbReference type="Proteomes" id="UP000294847">
    <property type="component" value="Chromosome 7"/>
</dbReference>
<evidence type="ECO:0000313" key="2">
    <source>
        <dbReference type="EMBL" id="QBZ66151.1"/>
    </source>
</evidence>
<sequence length="799" mass="82024">MQGPLMTPSTQTGKAIDEGPGKAAGVVLLRVGEVPGVDTDPSTVEVKGPGEKIDTLPVVPVATQGPSMSPPVQIGRAPDVASAVLVALVQIGLVVGVEVEVPREPDKIHGSLINPPVHHGSADEIAPVDVGNAEGVDVAVPAVPLTMQGPLISSPVQIGTLFSEGKREDESGRLSAVVITVEFNAEDDAVDGRVEIVPEPLKTQGPLISPPVQTGCTSDTDVTGGLLLVVVVLVVAGPALELDPSTGDTNDVERPAVPLTRHGPLITPPVQNGRRLDREDTAVGASKELAFVGENEGDEVDMAAVPLTIQGPSITPPVHQGKATVDAELRSLVAVDFQVVFTDVIGGINVDMPAVPLMRHGPLITPPVQRPRGLVVVTDEVGDGLVDSTAEDAVNGRGVDVESPNEPLIRQGPLIIPPVHIGRDWSVGDDLNSGPVADITAAVLFVQTGSLVDMGTSEAPVTRQGPSMMPPVQYGSEADVVVMLLLLLLLLLLLSGGTRQGSVIGPPVQIGSDDEEEVELIVGSGITLHGSDKGPPVQIGRVEDAAAVASVAGCMGDEVDSVGNDETRQGPVIRPPVQIGNGALTAQDPMVAPDVHEGGKEVLNASVADVSLPNAVEVVLGALALDERDVLIASDNGVSMSSTVLPMQDPESIPPVQAVRDVAEVTVALGVTVELTLAVVAGQDLNSVPVASLKHLCHELVQKPMVLVHAPSFPLVVERDSAAAGVATDTLPRHWPSAPQPTEVCGVAIEVDEAVLACRVPPTGSAAHVVKPDSGALTDVLFADKASLLAASVGVVAEF</sequence>
<evidence type="ECO:0000256" key="1">
    <source>
        <dbReference type="SAM" id="MobiDB-lite"/>
    </source>
</evidence>
<protein>
    <submittedName>
        <fullName evidence="2">Uncharacterized protein</fullName>
    </submittedName>
</protein>
<feature type="region of interest" description="Disordered" evidence="1">
    <location>
        <begin position="245"/>
        <end position="272"/>
    </location>
</feature>
<accession>A0A4P7NUJ6</accession>
<name>A0A4P7NUJ6_PYROR</name>
<reference evidence="2 3" key="1">
    <citation type="journal article" date="2019" name="Mol. Biol. Evol.">
        <title>Blast fungal genomes show frequent chromosomal changes, gene gains and losses, and effector gene turnover.</title>
        <authorList>
            <person name="Gomez Luciano L.B."/>
            <person name="Jason Tsai I."/>
            <person name="Chuma I."/>
            <person name="Tosa Y."/>
            <person name="Chen Y.H."/>
            <person name="Li J.Y."/>
            <person name="Li M.Y."/>
            <person name="Jade Lu M.Y."/>
            <person name="Nakayashiki H."/>
            <person name="Li W.H."/>
        </authorList>
    </citation>
    <scope>NUCLEOTIDE SEQUENCE [LARGE SCALE GENOMIC DNA]</scope>
    <source>
        <strain evidence="2">MZ5-1-6</strain>
    </source>
</reference>
<evidence type="ECO:0000313" key="3">
    <source>
        <dbReference type="Proteomes" id="UP000294847"/>
    </source>
</evidence>
<proteinExistence type="predicted"/>
<dbReference type="EMBL" id="CP034210">
    <property type="protein sequence ID" value="QBZ66151.1"/>
    <property type="molecule type" value="Genomic_DNA"/>
</dbReference>
<gene>
    <name evidence="2" type="ORF">PoMZ_13122</name>
</gene>
<dbReference type="AlphaFoldDB" id="A0A4P7NUJ6"/>